<feature type="compositionally biased region" description="Basic and acidic residues" evidence="1">
    <location>
        <begin position="142"/>
        <end position="177"/>
    </location>
</feature>
<name>A0A918XJK2_9ACTN</name>
<gene>
    <name evidence="2" type="ORF">GCM10007147_41430</name>
</gene>
<dbReference type="AlphaFoldDB" id="A0A918XJK2"/>
<feature type="region of interest" description="Disordered" evidence="1">
    <location>
        <begin position="1"/>
        <end position="21"/>
    </location>
</feature>
<organism evidence="2 3">
    <name type="scientific">Nocardiopsis kunsanensis</name>
    <dbReference type="NCBI Taxonomy" id="141693"/>
    <lineage>
        <taxon>Bacteria</taxon>
        <taxon>Bacillati</taxon>
        <taxon>Actinomycetota</taxon>
        <taxon>Actinomycetes</taxon>
        <taxon>Streptosporangiales</taxon>
        <taxon>Nocardiopsidaceae</taxon>
        <taxon>Nocardiopsis</taxon>
    </lineage>
</organism>
<sequence length="434" mass="46809">MSDMLPGGGLQQDRFPTVRKGGYDKAHVDDYYVRMDNQFKDLRERLQRMDEELEQYKRDLAIAREKAQTKPEHEQISERMAEILRIAEEEAKERRSRVESEIEEAEKKAKGEVSQYRKEAEEHAERIVSSAREEANGMVSGAKKEAEQLRSQAKQDGDRRLSEAEARAKKIHDTADRRLATLTATHAEALRRLKDMHSTLADLVAAEDQAGALETGLSREDTPEPEAAEPEQGPGRKGAEGGEKAGSGKPVKSEHGRDKPAEEAVSAGSAEDGEPAETEKSAESEKPAEAAVPEEKDGKPADGQEGLEPTAKLSPVPEEPDESTVRIKPAQKPEEDKGEQGDTKGPQAASGPPQGARFDGPDPEGSEPQGQGAQERGDSGVTGIYRQPEGGRQAAGPQTAPPAGPQAAAPPADQRAGGPQPPTDGEGVRVVRKE</sequence>
<proteinExistence type="predicted"/>
<feature type="compositionally biased region" description="Basic and acidic residues" evidence="1">
    <location>
        <begin position="277"/>
        <end position="302"/>
    </location>
</feature>
<keyword evidence="3" id="KW-1185">Reference proteome</keyword>
<dbReference type="EMBL" id="BMXL01000033">
    <property type="protein sequence ID" value="GHD35189.1"/>
    <property type="molecule type" value="Genomic_DNA"/>
</dbReference>
<dbReference type="SUPFAM" id="SSF58113">
    <property type="entry name" value="Apolipoprotein A-I"/>
    <property type="match status" value="1"/>
</dbReference>
<evidence type="ECO:0008006" key="4">
    <source>
        <dbReference type="Google" id="ProtNLM"/>
    </source>
</evidence>
<feature type="compositionally biased region" description="Basic and acidic residues" evidence="1">
    <location>
        <begin position="90"/>
        <end position="135"/>
    </location>
</feature>
<feature type="compositionally biased region" description="Gly residues" evidence="1">
    <location>
        <begin position="1"/>
        <end position="10"/>
    </location>
</feature>
<reference evidence="2 3" key="1">
    <citation type="journal article" date="2014" name="Int. J. Syst. Evol. Microbiol.">
        <title>Complete genome sequence of Corynebacterium casei LMG S-19264T (=DSM 44701T), isolated from a smear-ripened cheese.</title>
        <authorList>
            <consortium name="US DOE Joint Genome Institute (JGI-PGF)"/>
            <person name="Walter F."/>
            <person name="Albersmeier A."/>
            <person name="Kalinowski J."/>
            <person name="Ruckert C."/>
        </authorList>
    </citation>
    <scope>NUCLEOTIDE SEQUENCE [LARGE SCALE GENOMIC DNA]</scope>
    <source>
        <strain evidence="2 3">KCTC 19473</strain>
    </source>
</reference>
<protein>
    <recommendedName>
        <fullName evidence="4">Cell division protein DivIVA</fullName>
    </recommendedName>
</protein>
<feature type="compositionally biased region" description="Low complexity" evidence="1">
    <location>
        <begin position="405"/>
        <end position="418"/>
    </location>
</feature>
<dbReference type="CDD" id="cd06503">
    <property type="entry name" value="ATP-synt_Fo_b"/>
    <property type="match status" value="1"/>
</dbReference>
<evidence type="ECO:0000256" key="1">
    <source>
        <dbReference type="SAM" id="MobiDB-lite"/>
    </source>
</evidence>
<dbReference type="Proteomes" id="UP000654947">
    <property type="component" value="Unassembled WGS sequence"/>
</dbReference>
<comment type="caution">
    <text evidence="2">The sequence shown here is derived from an EMBL/GenBank/DDBJ whole genome shotgun (WGS) entry which is preliminary data.</text>
</comment>
<feature type="region of interest" description="Disordered" evidence="1">
    <location>
        <begin position="211"/>
        <end position="434"/>
    </location>
</feature>
<evidence type="ECO:0000313" key="3">
    <source>
        <dbReference type="Proteomes" id="UP000654947"/>
    </source>
</evidence>
<feature type="region of interest" description="Disordered" evidence="1">
    <location>
        <begin position="90"/>
        <end position="177"/>
    </location>
</feature>
<evidence type="ECO:0000313" key="2">
    <source>
        <dbReference type="EMBL" id="GHD35189.1"/>
    </source>
</evidence>
<feature type="compositionally biased region" description="Basic and acidic residues" evidence="1">
    <location>
        <begin position="251"/>
        <end position="262"/>
    </location>
</feature>
<accession>A0A918XJK2</accession>
<feature type="compositionally biased region" description="Basic and acidic residues" evidence="1">
    <location>
        <begin position="331"/>
        <end position="342"/>
    </location>
</feature>